<organism evidence="2 3">
    <name type="scientific">Microthlaspi erraticum</name>
    <dbReference type="NCBI Taxonomy" id="1685480"/>
    <lineage>
        <taxon>Eukaryota</taxon>
        <taxon>Viridiplantae</taxon>
        <taxon>Streptophyta</taxon>
        <taxon>Embryophyta</taxon>
        <taxon>Tracheophyta</taxon>
        <taxon>Spermatophyta</taxon>
        <taxon>Magnoliopsida</taxon>
        <taxon>eudicotyledons</taxon>
        <taxon>Gunneridae</taxon>
        <taxon>Pentapetalae</taxon>
        <taxon>rosids</taxon>
        <taxon>malvids</taxon>
        <taxon>Brassicales</taxon>
        <taxon>Brassicaceae</taxon>
        <taxon>Coluteocarpeae</taxon>
        <taxon>Microthlaspi</taxon>
    </lineage>
</organism>
<gene>
    <name evidence="2" type="ORF">MERR_LOCUS7420</name>
</gene>
<proteinExistence type="predicted"/>
<dbReference type="AlphaFoldDB" id="A0A6D2HXP7"/>
<protein>
    <submittedName>
        <fullName evidence="2">Uncharacterized protein</fullName>
    </submittedName>
</protein>
<feature type="region of interest" description="Disordered" evidence="1">
    <location>
        <begin position="42"/>
        <end position="119"/>
    </location>
</feature>
<feature type="compositionally biased region" description="Basic and acidic residues" evidence="1">
    <location>
        <begin position="42"/>
        <end position="68"/>
    </location>
</feature>
<evidence type="ECO:0000313" key="3">
    <source>
        <dbReference type="Proteomes" id="UP000467841"/>
    </source>
</evidence>
<feature type="compositionally biased region" description="Basic and acidic residues" evidence="1">
    <location>
        <begin position="92"/>
        <end position="105"/>
    </location>
</feature>
<comment type="caution">
    <text evidence="2">The sequence shown here is derived from an EMBL/GenBank/DDBJ whole genome shotgun (WGS) entry which is preliminary data.</text>
</comment>
<evidence type="ECO:0000313" key="2">
    <source>
        <dbReference type="EMBL" id="CAA7020185.1"/>
    </source>
</evidence>
<accession>A0A6D2HXP7</accession>
<dbReference type="EMBL" id="CACVBM020000532">
    <property type="protein sequence ID" value="CAA7020185.1"/>
    <property type="molecule type" value="Genomic_DNA"/>
</dbReference>
<evidence type="ECO:0000256" key="1">
    <source>
        <dbReference type="SAM" id="MobiDB-lite"/>
    </source>
</evidence>
<reference evidence="2" key="1">
    <citation type="submission" date="2020-01" db="EMBL/GenBank/DDBJ databases">
        <authorList>
            <person name="Mishra B."/>
        </authorList>
    </citation>
    <scope>NUCLEOTIDE SEQUENCE [LARGE SCALE GENOMIC DNA]</scope>
</reference>
<keyword evidence="3" id="KW-1185">Reference proteome</keyword>
<feature type="compositionally biased region" description="Basic residues" evidence="1">
    <location>
        <begin position="80"/>
        <end position="91"/>
    </location>
</feature>
<dbReference type="OrthoDB" id="1728030at2759"/>
<name>A0A6D2HXP7_9BRAS</name>
<dbReference type="Proteomes" id="UP000467841">
    <property type="component" value="Unassembled WGS sequence"/>
</dbReference>
<sequence>MEKVLRSLDPKFEHIVTVIEGTKDLEAMTIEQLLGSLQAYEEKKKKKEDIAEQVLKMRIDHDKEEGGRSHPRRGGSQARGRGRGYGKGRRWRPNEDRTNKRRENSSRGGGRGSPKSRYD</sequence>